<evidence type="ECO:0000313" key="12">
    <source>
        <dbReference type="Proteomes" id="UP001292094"/>
    </source>
</evidence>
<organism evidence="11 12">
    <name type="scientific">Petrolisthes manimaculis</name>
    <dbReference type="NCBI Taxonomy" id="1843537"/>
    <lineage>
        <taxon>Eukaryota</taxon>
        <taxon>Metazoa</taxon>
        <taxon>Ecdysozoa</taxon>
        <taxon>Arthropoda</taxon>
        <taxon>Crustacea</taxon>
        <taxon>Multicrustacea</taxon>
        <taxon>Malacostraca</taxon>
        <taxon>Eumalacostraca</taxon>
        <taxon>Eucarida</taxon>
        <taxon>Decapoda</taxon>
        <taxon>Pleocyemata</taxon>
        <taxon>Anomura</taxon>
        <taxon>Galatheoidea</taxon>
        <taxon>Porcellanidae</taxon>
        <taxon>Petrolisthes</taxon>
    </lineage>
</organism>
<reference evidence="11" key="1">
    <citation type="submission" date="2023-11" db="EMBL/GenBank/DDBJ databases">
        <title>Genome assemblies of two species of porcelain crab, Petrolisthes cinctipes and Petrolisthes manimaculis (Anomura: Porcellanidae).</title>
        <authorList>
            <person name="Angst P."/>
        </authorList>
    </citation>
    <scope>NUCLEOTIDE SEQUENCE</scope>
    <source>
        <strain evidence="11">PB745_02</strain>
        <tissue evidence="11">Gill</tissue>
    </source>
</reference>
<feature type="domain" description="Ionotropic glutamate receptor C-terminal" evidence="10">
    <location>
        <begin position="2"/>
        <end position="189"/>
    </location>
</feature>
<dbReference type="AlphaFoldDB" id="A0AAE1TXG5"/>
<keyword evidence="7" id="KW-0675">Receptor</keyword>
<feature type="transmembrane region" description="Helical" evidence="9">
    <location>
        <begin position="52"/>
        <end position="74"/>
    </location>
</feature>
<dbReference type="Gene3D" id="1.10.287.70">
    <property type="match status" value="1"/>
</dbReference>
<dbReference type="GO" id="GO:0005886">
    <property type="term" value="C:plasma membrane"/>
    <property type="evidence" value="ECO:0007669"/>
    <property type="project" value="UniProtKB-SubCell"/>
</dbReference>
<keyword evidence="8" id="KW-0325">Glycoprotein</keyword>
<gene>
    <name evidence="11" type="ORF">Pmani_026413</name>
</gene>
<keyword evidence="3" id="KW-1003">Cell membrane</keyword>
<evidence type="ECO:0000256" key="1">
    <source>
        <dbReference type="ARBA" id="ARBA00004651"/>
    </source>
</evidence>
<evidence type="ECO:0000313" key="11">
    <source>
        <dbReference type="EMBL" id="KAK4301457.1"/>
    </source>
</evidence>
<keyword evidence="12" id="KW-1185">Reference proteome</keyword>
<name>A0AAE1TXG5_9EUCA</name>
<protein>
    <recommendedName>
        <fullName evidence="10">Ionotropic glutamate receptor C-terminal domain-containing protein</fullName>
    </recommendedName>
</protein>
<dbReference type="EMBL" id="JAWZYT010002865">
    <property type="protein sequence ID" value="KAK4301457.1"/>
    <property type="molecule type" value="Genomic_DNA"/>
</dbReference>
<evidence type="ECO:0000256" key="6">
    <source>
        <dbReference type="ARBA" id="ARBA00023136"/>
    </source>
</evidence>
<dbReference type="PANTHER" id="PTHR42643">
    <property type="entry name" value="IONOTROPIC RECEPTOR 20A-RELATED"/>
    <property type="match status" value="1"/>
</dbReference>
<feature type="transmembrane region" description="Helical" evidence="9">
    <location>
        <begin position="181"/>
        <end position="198"/>
    </location>
</feature>
<dbReference type="Pfam" id="PF00060">
    <property type="entry name" value="Lig_chan"/>
    <property type="match status" value="1"/>
</dbReference>
<evidence type="ECO:0000256" key="9">
    <source>
        <dbReference type="SAM" id="Phobius"/>
    </source>
</evidence>
<comment type="subcellular location">
    <subcellularLocation>
        <location evidence="1">Cell membrane</location>
        <topology evidence="1">Multi-pass membrane protein</topology>
    </subcellularLocation>
</comment>
<keyword evidence="4 9" id="KW-0812">Transmembrane</keyword>
<keyword evidence="6 9" id="KW-0472">Membrane</keyword>
<dbReference type="PANTHER" id="PTHR42643:SF24">
    <property type="entry name" value="IONOTROPIC RECEPTOR 60A"/>
    <property type="match status" value="1"/>
</dbReference>
<dbReference type="InterPro" id="IPR001320">
    <property type="entry name" value="Iontro_rcpt_C"/>
</dbReference>
<evidence type="ECO:0000256" key="2">
    <source>
        <dbReference type="ARBA" id="ARBA00008685"/>
    </source>
</evidence>
<accession>A0AAE1TXG5</accession>
<comment type="caution">
    <text evidence="11">The sequence shown here is derived from an EMBL/GenBank/DDBJ whole genome shotgun (WGS) entry which is preliminary data.</text>
</comment>
<evidence type="ECO:0000256" key="3">
    <source>
        <dbReference type="ARBA" id="ARBA00022475"/>
    </source>
</evidence>
<dbReference type="Proteomes" id="UP001292094">
    <property type="component" value="Unassembled WGS sequence"/>
</dbReference>
<comment type="similarity">
    <text evidence="2">Belongs to the glutamate-gated ion channel (TC 1.A.10.1) family.</text>
</comment>
<evidence type="ECO:0000259" key="10">
    <source>
        <dbReference type="Pfam" id="PF00060"/>
    </source>
</evidence>
<dbReference type="GO" id="GO:0015276">
    <property type="term" value="F:ligand-gated monoatomic ion channel activity"/>
    <property type="evidence" value="ECO:0007669"/>
    <property type="project" value="InterPro"/>
</dbReference>
<evidence type="ECO:0000256" key="8">
    <source>
        <dbReference type="ARBA" id="ARBA00023180"/>
    </source>
</evidence>
<proteinExistence type="inferred from homology"/>
<evidence type="ECO:0000256" key="5">
    <source>
        <dbReference type="ARBA" id="ARBA00022989"/>
    </source>
</evidence>
<keyword evidence="5 9" id="KW-1133">Transmembrane helix</keyword>
<evidence type="ECO:0000256" key="4">
    <source>
        <dbReference type="ARBA" id="ARBA00022692"/>
    </source>
</evidence>
<evidence type="ECO:0000256" key="7">
    <source>
        <dbReference type="ARBA" id="ARBA00023170"/>
    </source>
</evidence>
<dbReference type="InterPro" id="IPR052192">
    <property type="entry name" value="Insect_Ionotropic_Sensory_Rcpt"/>
</dbReference>
<sequence>MGPILFLVNSNSPYYTHYDLYDGKGLFRLQNCSWYVFGLSTAGNSGRLVVGFWWIFVLIVVTTYSGNLVAFLTFPQIENPTAKGKFSNVGDGAEKHSDDKRSDLYDRVRDSDHASWSGKLTSSLLWKTDSRPLIDTEEDAGWWTDTEMETGLWPKKNKCSSTAYGGDDATRTVSLSDMQGSFFLLFIGFLLAAAIITVECVMRSCCDKSDPNPAPARERWSSRLWLKDLEFLQNMLAFTPNRPLPPPHPTLVSLTSPSPS</sequence>
<dbReference type="GO" id="GO:0050906">
    <property type="term" value="P:detection of stimulus involved in sensory perception"/>
    <property type="evidence" value="ECO:0007669"/>
    <property type="project" value="UniProtKB-ARBA"/>
</dbReference>